<dbReference type="AlphaFoldDB" id="A0A4Q7NVF1"/>
<name>A0A4Q7NVF1_9ACTN</name>
<feature type="signal peptide" evidence="1">
    <location>
        <begin position="1"/>
        <end position="34"/>
    </location>
</feature>
<accession>A0A4Q7NVF1</accession>
<sequence length="345" mass="36028">MATTRSHRARAWAAPLAAALALTGLALPVRSASADTATIRSVRVLEMSRSDDLEPGDIKLTLAADTVDPGSDITGFVQQGTTPPAWGQGTKADGGGYAFISWKSLQPGRAWAFSVWATDSSGQPVGGPSTLVLGATHLASGLHVVPVRSKGRHQQIRISGTVVDASGAPVAGYHVEVTPTYGGQPGTVLLTDGTGGFSTVRTTSTGESWTAQVPRIETGDFRDQDAVLGTPADLTHIPPAYPVWTPRVAPTFSEVDGSDLVGHPGRRAHLAVTTAPLLPRDTATIYAPAGRGWKRLETAHVDRSGVLRFSVVPHGPLKKAECFRIVTRATSTALAGDGRACLLLL</sequence>
<dbReference type="EMBL" id="SGXD01000001">
    <property type="protein sequence ID" value="RZS91104.1"/>
    <property type="molecule type" value="Genomic_DNA"/>
</dbReference>
<dbReference type="InterPro" id="IPR008969">
    <property type="entry name" value="CarboxyPept-like_regulatory"/>
</dbReference>
<dbReference type="SUPFAM" id="SSF49464">
    <property type="entry name" value="Carboxypeptidase regulatory domain-like"/>
    <property type="match status" value="1"/>
</dbReference>
<dbReference type="Proteomes" id="UP000293638">
    <property type="component" value="Unassembled WGS sequence"/>
</dbReference>
<reference evidence="2 3" key="1">
    <citation type="submission" date="2019-02" db="EMBL/GenBank/DDBJ databases">
        <title>Genomic Encyclopedia of Type Strains, Phase IV (KMG-IV): sequencing the most valuable type-strain genomes for metagenomic binning, comparative biology and taxonomic classification.</title>
        <authorList>
            <person name="Goeker M."/>
        </authorList>
    </citation>
    <scope>NUCLEOTIDE SEQUENCE [LARGE SCALE GENOMIC DNA]</scope>
    <source>
        <strain evidence="2 3">DSM 45622</strain>
    </source>
</reference>
<feature type="chain" id="PRO_5020851367" description="Carboxypeptidase family protein" evidence="1">
    <location>
        <begin position="35"/>
        <end position="345"/>
    </location>
</feature>
<keyword evidence="3" id="KW-1185">Reference proteome</keyword>
<evidence type="ECO:0000313" key="2">
    <source>
        <dbReference type="EMBL" id="RZS91104.1"/>
    </source>
</evidence>
<gene>
    <name evidence="2" type="ORF">EV189_0337</name>
</gene>
<keyword evidence="1" id="KW-0732">Signal</keyword>
<evidence type="ECO:0008006" key="4">
    <source>
        <dbReference type="Google" id="ProtNLM"/>
    </source>
</evidence>
<evidence type="ECO:0000313" key="3">
    <source>
        <dbReference type="Proteomes" id="UP000293638"/>
    </source>
</evidence>
<evidence type="ECO:0000256" key="1">
    <source>
        <dbReference type="SAM" id="SignalP"/>
    </source>
</evidence>
<organism evidence="2 3">
    <name type="scientific">Motilibacter rhizosphaerae</name>
    <dbReference type="NCBI Taxonomy" id="598652"/>
    <lineage>
        <taxon>Bacteria</taxon>
        <taxon>Bacillati</taxon>
        <taxon>Actinomycetota</taxon>
        <taxon>Actinomycetes</taxon>
        <taxon>Motilibacterales</taxon>
        <taxon>Motilibacteraceae</taxon>
        <taxon>Motilibacter</taxon>
    </lineage>
</organism>
<dbReference type="OrthoDB" id="4231242at2"/>
<protein>
    <recommendedName>
        <fullName evidence="4">Carboxypeptidase family protein</fullName>
    </recommendedName>
</protein>
<proteinExistence type="predicted"/>
<comment type="caution">
    <text evidence="2">The sequence shown here is derived from an EMBL/GenBank/DDBJ whole genome shotgun (WGS) entry which is preliminary data.</text>
</comment>
<dbReference type="RefSeq" id="WP_130491212.1">
    <property type="nucleotide sequence ID" value="NZ_SGXD01000001.1"/>
</dbReference>